<reference evidence="2" key="1">
    <citation type="submission" date="2020-07" db="EMBL/GenBank/DDBJ databases">
        <title>Huge and variable diversity of episymbiotic CPR bacteria and DPANN archaea in groundwater ecosystems.</title>
        <authorList>
            <person name="He C.Y."/>
            <person name="Keren R."/>
            <person name="Whittaker M."/>
            <person name="Farag I.F."/>
            <person name="Doudna J."/>
            <person name="Cate J.H.D."/>
            <person name="Banfield J.F."/>
        </authorList>
    </citation>
    <scope>NUCLEOTIDE SEQUENCE</scope>
    <source>
        <strain evidence="2">NC_groundwater_418_Ag_B-0.1um_45_10</strain>
    </source>
</reference>
<dbReference type="EMBL" id="JACPHQ010000032">
    <property type="protein sequence ID" value="MBI2466077.1"/>
    <property type="molecule type" value="Genomic_DNA"/>
</dbReference>
<dbReference type="AlphaFoldDB" id="A0A932DSN0"/>
<feature type="region of interest" description="Disordered" evidence="1">
    <location>
        <begin position="1"/>
        <end position="28"/>
    </location>
</feature>
<evidence type="ECO:0000313" key="3">
    <source>
        <dbReference type="Proteomes" id="UP000709672"/>
    </source>
</evidence>
<sequence>MESRGNFEKADQIKESPEQKNARLADGRLTETEIKAHWENPDSVLFEHEIVREREGEEQRTKFRVRAFF</sequence>
<protein>
    <submittedName>
        <fullName evidence="2">Uncharacterized protein</fullName>
    </submittedName>
</protein>
<accession>A0A932DSN0</accession>
<gene>
    <name evidence="2" type="ORF">HYV66_02525</name>
</gene>
<proteinExistence type="predicted"/>
<evidence type="ECO:0000313" key="2">
    <source>
        <dbReference type="EMBL" id="MBI2466077.1"/>
    </source>
</evidence>
<evidence type="ECO:0000256" key="1">
    <source>
        <dbReference type="SAM" id="MobiDB-lite"/>
    </source>
</evidence>
<name>A0A932DSN0_9BACT</name>
<comment type="caution">
    <text evidence="2">The sequence shown here is derived from an EMBL/GenBank/DDBJ whole genome shotgun (WGS) entry which is preliminary data.</text>
</comment>
<organism evidence="2 3">
    <name type="scientific">Candidatus Sungiibacteriota bacterium</name>
    <dbReference type="NCBI Taxonomy" id="2750080"/>
    <lineage>
        <taxon>Bacteria</taxon>
        <taxon>Candidatus Sungiibacteriota</taxon>
    </lineage>
</organism>
<dbReference type="Proteomes" id="UP000709672">
    <property type="component" value="Unassembled WGS sequence"/>
</dbReference>